<organism evidence="5 6">
    <name type="scientific">Halolamina salifodinae</name>
    <dbReference type="NCBI Taxonomy" id="1202767"/>
    <lineage>
        <taxon>Archaea</taxon>
        <taxon>Methanobacteriati</taxon>
        <taxon>Methanobacteriota</taxon>
        <taxon>Stenosarchaea group</taxon>
        <taxon>Halobacteria</taxon>
        <taxon>Halobacteriales</taxon>
        <taxon>Haloferacaceae</taxon>
    </lineage>
</organism>
<dbReference type="Gene3D" id="3.30.870.10">
    <property type="entry name" value="Endonuclease Chain A"/>
    <property type="match status" value="2"/>
</dbReference>
<dbReference type="RefSeq" id="WP_209491573.1">
    <property type="nucleotide sequence ID" value="NZ_JAGGLC010000003.1"/>
</dbReference>
<keyword evidence="3" id="KW-0443">Lipid metabolism</keyword>
<dbReference type="GO" id="GO:0016891">
    <property type="term" value="F:RNA endonuclease activity producing 5'-phosphomonoesters, hydrolytic mechanism"/>
    <property type="evidence" value="ECO:0007669"/>
    <property type="project" value="TreeGrafter"/>
</dbReference>
<dbReference type="InterPro" id="IPR051406">
    <property type="entry name" value="PLD_domain"/>
</dbReference>
<accession>A0A8T4GWE1</accession>
<dbReference type="Proteomes" id="UP000823736">
    <property type="component" value="Unassembled WGS sequence"/>
</dbReference>
<dbReference type="GO" id="GO:0016042">
    <property type="term" value="P:lipid catabolic process"/>
    <property type="evidence" value="ECO:0007669"/>
    <property type="project" value="UniProtKB-KW"/>
</dbReference>
<evidence type="ECO:0000256" key="3">
    <source>
        <dbReference type="ARBA" id="ARBA00023098"/>
    </source>
</evidence>
<dbReference type="PROSITE" id="PS50035">
    <property type="entry name" value="PLD"/>
    <property type="match status" value="1"/>
</dbReference>
<gene>
    <name evidence="5" type="ORF">J2753_001815</name>
</gene>
<feature type="domain" description="PLD phosphodiesterase" evidence="4">
    <location>
        <begin position="468"/>
        <end position="495"/>
    </location>
</feature>
<keyword evidence="1" id="KW-0378">Hydrolase</keyword>
<evidence type="ECO:0000256" key="1">
    <source>
        <dbReference type="ARBA" id="ARBA00022801"/>
    </source>
</evidence>
<dbReference type="InterPro" id="IPR025202">
    <property type="entry name" value="PLD-like_dom"/>
</dbReference>
<dbReference type="Pfam" id="PF13091">
    <property type="entry name" value="PLDc_2"/>
    <property type="match status" value="2"/>
</dbReference>
<evidence type="ECO:0000259" key="4">
    <source>
        <dbReference type="PROSITE" id="PS50035"/>
    </source>
</evidence>
<keyword evidence="6" id="KW-1185">Reference proteome</keyword>
<reference evidence="5" key="1">
    <citation type="submission" date="2021-03" db="EMBL/GenBank/DDBJ databases">
        <title>Genomic Encyclopedia of Type Strains, Phase IV (KMG-IV): sequencing the most valuable type-strain genomes for metagenomic binning, comparative biology and taxonomic classification.</title>
        <authorList>
            <person name="Goeker M."/>
        </authorList>
    </citation>
    <scope>NUCLEOTIDE SEQUENCE</scope>
    <source>
        <strain evidence="5">DSM 26232</strain>
    </source>
</reference>
<name>A0A8T4GWE1_9EURY</name>
<evidence type="ECO:0000256" key="2">
    <source>
        <dbReference type="ARBA" id="ARBA00022963"/>
    </source>
</evidence>
<dbReference type="SUPFAM" id="SSF56024">
    <property type="entry name" value="Phospholipase D/nuclease"/>
    <property type="match status" value="2"/>
</dbReference>
<dbReference type="EMBL" id="JAGGLC010000003">
    <property type="protein sequence ID" value="MBP1987317.1"/>
    <property type="molecule type" value="Genomic_DNA"/>
</dbReference>
<dbReference type="OrthoDB" id="31343at2157"/>
<dbReference type="CDD" id="cd09128">
    <property type="entry name" value="PLDc_unchar1_2"/>
    <property type="match status" value="1"/>
</dbReference>
<dbReference type="PANTHER" id="PTHR43856">
    <property type="entry name" value="CARDIOLIPIN HYDROLASE"/>
    <property type="match status" value="1"/>
</dbReference>
<dbReference type="AlphaFoldDB" id="A0A8T4GWE1"/>
<protein>
    <submittedName>
        <fullName evidence="5">Phosphatidylserine/phosphatidylglycerophosphate/ cardiolipin synthase-like enzyme</fullName>
    </submittedName>
</protein>
<evidence type="ECO:0000313" key="5">
    <source>
        <dbReference type="EMBL" id="MBP1987317.1"/>
    </source>
</evidence>
<dbReference type="InterPro" id="IPR001736">
    <property type="entry name" value="PLipase_D/transphosphatidylase"/>
</dbReference>
<dbReference type="SMART" id="SM00155">
    <property type="entry name" value="PLDc"/>
    <property type="match status" value="2"/>
</dbReference>
<sequence length="564" mass="60015">MAREQPPTDRLTPSAVATARAVVCGLLILSLLPGVAVAGPGAADVAASDEGASSSAAILEIYPDPARDGDAGEYVLLGLPEPGNWSISDGESTVRLRNRTGRVLVTDDPEQIRNGTGTGPEGTRPRIVGEGLELSNSGEAVVLRRDGAVVHRVRYGETEEGKRYRPATDKWRPVGLDPRDPVTIGPTNATAFLLPDSPGIPLETLRSAHQRLLVAGYTFTSKRVANALIDASERGVDIRLLVESGPVDGISAQQARLLDQLVAAGVDVRVVGVGASRFNYHHPKYAVADDRALVLTENWKPSGIGGRSSRGWGVRTENGSTADALAALFREDAAAPDSRTWSSFRDGRRFEPIPSANGSYPAEFSPERVHARNATLLTAPGNAESALVRAIDDAEFRVDVLQPTLGRQDNALVRATLRAAQRGVEVRVLLSGAWYSAEENAALVSWLNDWADRNNAPLTARIAEPGDRYEKIHAKGLLVDDDLAVVGSLNWNENSATRNREVALALHGPEPVAFYRESFAADWEGGSGGGGTWLFAAGAAASVGVAGLVAKRSLSFATVEKWEK</sequence>
<dbReference type="PANTHER" id="PTHR43856:SF1">
    <property type="entry name" value="MITOCHONDRIAL CARDIOLIPIN HYDROLASE"/>
    <property type="match status" value="1"/>
</dbReference>
<proteinExistence type="predicted"/>
<keyword evidence="2" id="KW-0442">Lipid degradation</keyword>
<comment type="caution">
    <text evidence="5">The sequence shown here is derived from an EMBL/GenBank/DDBJ whole genome shotgun (WGS) entry which is preliminary data.</text>
</comment>
<evidence type="ECO:0000313" key="6">
    <source>
        <dbReference type="Proteomes" id="UP000823736"/>
    </source>
</evidence>